<dbReference type="Pfam" id="PF12796">
    <property type="entry name" value="Ank_2"/>
    <property type="match status" value="1"/>
</dbReference>
<organism evidence="4 5">
    <name type="scientific">Fusarium venenatum</name>
    <dbReference type="NCBI Taxonomy" id="56646"/>
    <lineage>
        <taxon>Eukaryota</taxon>
        <taxon>Fungi</taxon>
        <taxon>Dikarya</taxon>
        <taxon>Ascomycota</taxon>
        <taxon>Pezizomycotina</taxon>
        <taxon>Sordariomycetes</taxon>
        <taxon>Hypocreomycetidae</taxon>
        <taxon>Hypocreales</taxon>
        <taxon>Nectriaceae</taxon>
        <taxon>Fusarium</taxon>
    </lineage>
</organism>
<evidence type="ECO:0000313" key="4">
    <source>
        <dbReference type="EMBL" id="CEI68151.1"/>
    </source>
</evidence>
<dbReference type="PROSITE" id="PS50297">
    <property type="entry name" value="ANK_REP_REGION"/>
    <property type="match status" value="2"/>
</dbReference>
<keyword evidence="1" id="KW-0677">Repeat</keyword>
<feature type="repeat" description="ANK" evidence="3">
    <location>
        <begin position="547"/>
        <end position="579"/>
    </location>
</feature>
<keyword evidence="5" id="KW-1185">Reference proteome</keyword>
<evidence type="ECO:0000256" key="2">
    <source>
        <dbReference type="ARBA" id="ARBA00023043"/>
    </source>
</evidence>
<keyword evidence="2 3" id="KW-0040">ANK repeat</keyword>
<dbReference type="Pfam" id="PF00023">
    <property type="entry name" value="Ank"/>
    <property type="match status" value="2"/>
</dbReference>
<evidence type="ECO:0000256" key="1">
    <source>
        <dbReference type="ARBA" id="ARBA00022737"/>
    </source>
</evidence>
<dbReference type="InterPro" id="IPR002110">
    <property type="entry name" value="Ankyrin_rpt"/>
</dbReference>
<proteinExistence type="predicted"/>
<dbReference type="Gene3D" id="1.25.40.20">
    <property type="entry name" value="Ankyrin repeat-containing domain"/>
    <property type="match status" value="1"/>
</dbReference>
<evidence type="ECO:0000313" key="5">
    <source>
        <dbReference type="Proteomes" id="UP000245910"/>
    </source>
</evidence>
<dbReference type="PANTHER" id="PTHR24198">
    <property type="entry name" value="ANKYRIN REPEAT AND PROTEIN KINASE DOMAIN-CONTAINING PROTEIN"/>
    <property type="match status" value="1"/>
</dbReference>
<accession>A0A2L2TQF3</accession>
<dbReference type="SMART" id="SM00248">
    <property type="entry name" value="ANK"/>
    <property type="match status" value="8"/>
</dbReference>
<dbReference type="AlphaFoldDB" id="A0A2L2TQF3"/>
<feature type="repeat" description="ANK" evidence="3">
    <location>
        <begin position="481"/>
        <end position="513"/>
    </location>
</feature>
<dbReference type="STRING" id="56646.A0A2L2TQF3"/>
<protein>
    <submittedName>
        <fullName evidence="4">Uncharacterized protein</fullName>
    </submittedName>
</protein>
<evidence type="ECO:0000256" key="3">
    <source>
        <dbReference type="PROSITE-ProRule" id="PRU00023"/>
    </source>
</evidence>
<dbReference type="PANTHER" id="PTHR24198:SF165">
    <property type="entry name" value="ANKYRIN REPEAT-CONTAINING PROTEIN-RELATED"/>
    <property type="match status" value="1"/>
</dbReference>
<dbReference type="InterPro" id="IPR036770">
    <property type="entry name" value="Ankyrin_rpt-contain_sf"/>
</dbReference>
<reference evidence="5" key="1">
    <citation type="submission" date="2014-10" db="EMBL/GenBank/DDBJ databases">
        <authorList>
            <person name="King R."/>
        </authorList>
    </citation>
    <scope>NUCLEOTIDE SEQUENCE [LARGE SCALE GENOMIC DNA]</scope>
    <source>
        <strain evidence="5">A3/5</strain>
    </source>
</reference>
<dbReference type="SUPFAM" id="SSF48403">
    <property type="entry name" value="Ankyrin repeat"/>
    <property type="match status" value="1"/>
</dbReference>
<name>A0A2L2TQF3_9HYPO</name>
<dbReference type="Proteomes" id="UP000245910">
    <property type="component" value="Chromosome III"/>
</dbReference>
<dbReference type="PROSITE" id="PS50088">
    <property type="entry name" value="ANK_REPEAT"/>
    <property type="match status" value="3"/>
</dbReference>
<sequence>MDPLSIIASSLTLATATHSALNFLVQLYGAPLELCALSNEVTDLTVVLEQVLLSSHSQRALAKNISLDHIAHSITTKLIEINESVEKWNDIRQKRNLRSLGVTRKINGFRTALQDLRMQLVTYISASSAVSLASVQLDIQGIHAVVSKLAIQRQGMHMNLATHSDGLLAISNRLQSVEDLLKQPDYRSHNLNKARSPEPTLLTCITDEKSEIQVDCSRSTDLLLSACNSSMVSAISITTTKTISGTSQVRCACSCHRIKLFRSPMLLDSIIGGLFVGYTGRPNIRQPCNVPRCKEHCSSLIQVTYTFPRWFVAKLISAALLLKPAADPSMTVAVHRLVAKDSNVFYYSKIGNIEKLKQLFSSGGASPNDVHCSSGVTALDFAISYRKIETIKFLLQAGANPLIRSKIWGACPSDKAWSKILSGRLSPADEKAFRELFDHTKDIEGRNFTKLHKTVLKLESTSISEELEMTSTEMINARDSLGQTALCLAAELGSTDDLRLLLSRGADPSIPSYCQKDPLIFAARSANPTCVKLLLEAGSSVTYRTGYNHTALHYAAIWSPADGVEHLVNAGMDMNFPDKDGRTPLGFTILSDNFDAAVRLLANGAQVRCPNAPAVDPLLCSIKENKHRFLDLFIRNGFDIHVPLPNGQTLLHIIAEFADADTMALCVPLASEIIVGQVDTEGRTAIDIINTRENREPGSKQNFYDMLGHCFLTDEDVESENWEDAVEIMIEA</sequence>
<dbReference type="EMBL" id="LN649231">
    <property type="protein sequence ID" value="CEI68151.1"/>
    <property type="molecule type" value="Genomic_DNA"/>
</dbReference>
<feature type="repeat" description="ANK" evidence="3">
    <location>
        <begin position="374"/>
        <end position="406"/>
    </location>
</feature>